<dbReference type="InterPro" id="IPR012338">
    <property type="entry name" value="Beta-lactam/transpept-like"/>
</dbReference>
<evidence type="ECO:0000313" key="4">
    <source>
        <dbReference type="EMBL" id="GFE81061.1"/>
    </source>
</evidence>
<keyword evidence="2" id="KW-0732">Signal</keyword>
<feature type="signal peptide" evidence="2">
    <location>
        <begin position="1"/>
        <end position="22"/>
    </location>
</feature>
<reference evidence="5" key="1">
    <citation type="submission" date="2020-01" db="EMBL/GenBank/DDBJ databases">
        <title>'Steroidobacter agaridevorans' sp. nov., agar-degrading bacteria isolated from rhizosphere soils.</title>
        <authorList>
            <person name="Ikenaga M."/>
            <person name="Kataoka M."/>
            <person name="Murouchi A."/>
            <person name="Katsuragi S."/>
            <person name="Sakai M."/>
        </authorList>
    </citation>
    <scope>NUCLEOTIDE SEQUENCE [LARGE SCALE GENOMIC DNA]</scope>
    <source>
        <strain evidence="5">YU21-B</strain>
    </source>
</reference>
<feature type="domain" description="Beta-lactamase-related" evidence="3">
    <location>
        <begin position="138"/>
        <end position="303"/>
    </location>
</feature>
<dbReference type="AlphaFoldDB" id="A0A829YE16"/>
<sequence length="360" mass="39021">MLSRPAAKLLTMIALVAASSVAAPQEGAPVADPLPQLTPDRVYALDAALERILQEFSIPGLAVGIVENGEPVYMRGFGVRDQGTDQPVNAHTLFHVASITRTFTAAAVMQLAERGQLALTDSIADSSVTVGQLLTRDDAAFDALAGIIESATHQKFPQYLQTRVLEPAGMVESTFDVPLTASNVAWPHAGHVFVRRAPNYPWDEKVLPSAGLSASVADLTRWAALHVNRDPSLLAPASYDAMFKHRRDGERDNVGMALGWQLERHGSEWLPSLTTKRRGFSSLLTLYPSQQRAIVILSNGEMTPGKEIRGVIESVLAGEAWLPPKPSLLMRSDFQWTLGGLLAMSLLLVAVSAHRRRRPG</sequence>
<dbReference type="Proteomes" id="UP000445000">
    <property type="component" value="Unassembled WGS sequence"/>
</dbReference>
<dbReference type="InterPro" id="IPR050789">
    <property type="entry name" value="Diverse_Enzym_Activities"/>
</dbReference>
<accession>A0A829YE16</accession>
<evidence type="ECO:0000313" key="5">
    <source>
        <dbReference type="Proteomes" id="UP000445000"/>
    </source>
</evidence>
<keyword evidence="5" id="KW-1185">Reference proteome</keyword>
<feature type="domain" description="Beta-lactamase-related" evidence="3">
    <location>
        <begin position="46"/>
        <end position="135"/>
    </location>
</feature>
<feature type="transmembrane region" description="Helical" evidence="1">
    <location>
        <begin position="334"/>
        <end position="353"/>
    </location>
</feature>
<evidence type="ECO:0000256" key="1">
    <source>
        <dbReference type="SAM" id="Phobius"/>
    </source>
</evidence>
<feature type="chain" id="PRO_5032752993" description="Beta-lactamase-related domain-containing protein" evidence="2">
    <location>
        <begin position="23"/>
        <end position="360"/>
    </location>
</feature>
<comment type="caution">
    <text evidence="4">The sequence shown here is derived from an EMBL/GenBank/DDBJ whole genome shotgun (WGS) entry which is preliminary data.</text>
</comment>
<keyword evidence="1" id="KW-0472">Membrane</keyword>
<dbReference type="InterPro" id="IPR001466">
    <property type="entry name" value="Beta-lactam-related"/>
</dbReference>
<dbReference type="Gene3D" id="3.40.710.10">
    <property type="entry name" value="DD-peptidase/beta-lactamase superfamily"/>
    <property type="match status" value="2"/>
</dbReference>
<keyword evidence="1" id="KW-0812">Transmembrane</keyword>
<name>A0A829YE16_9GAMM</name>
<gene>
    <name evidence="4" type="ORF">GCM10011487_30610</name>
</gene>
<dbReference type="RefSeq" id="WP_161812761.1">
    <property type="nucleotide sequence ID" value="NZ_BLJN01000003.1"/>
</dbReference>
<evidence type="ECO:0000259" key="3">
    <source>
        <dbReference type="Pfam" id="PF00144"/>
    </source>
</evidence>
<proteinExistence type="predicted"/>
<dbReference type="PANTHER" id="PTHR43283">
    <property type="entry name" value="BETA-LACTAMASE-RELATED"/>
    <property type="match status" value="1"/>
</dbReference>
<dbReference type="SUPFAM" id="SSF56601">
    <property type="entry name" value="beta-lactamase/transpeptidase-like"/>
    <property type="match status" value="1"/>
</dbReference>
<keyword evidence="1" id="KW-1133">Transmembrane helix</keyword>
<evidence type="ECO:0000256" key="2">
    <source>
        <dbReference type="SAM" id="SignalP"/>
    </source>
</evidence>
<dbReference type="EMBL" id="BLJN01000003">
    <property type="protein sequence ID" value="GFE81061.1"/>
    <property type="molecule type" value="Genomic_DNA"/>
</dbReference>
<protein>
    <recommendedName>
        <fullName evidence="3">Beta-lactamase-related domain-containing protein</fullName>
    </recommendedName>
</protein>
<dbReference type="Pfam" id="PF00144">
    <property type="entry name" value="Beta-lactamase"/>
    <property type="match status" value="2"/>
</dbReference>
<organism evidence="4 5">
    <name type="scientific">Steroidobacter agaridevorans</name>
    <dbReference type="NCBI Taxonomy" id="2695856"/>
    <lineage>
        <taxon>Bacteria</taxon>
        <taxon>Pseudomonadati</taxon>
        <taxon>Pseudomonadota</taxon>
        <taxon>Gammaproteobacteria</taxon>
        <taxon>Steroidobacterales</taxon>
        <taxon>Steroidobacteraceae</taxon>
        <taxon>Steroidobacter</taxon>
    </lineage>
</organism>